<sequence>MHIIIVVKSCARKYELSVIGAVAGAARGGSQEEEAGVTRRCRCFNCDRPWRGFGHLSIQEGPIGALITRSPVAPSGVRM</sequence>
<dbReference type="Proteomes" id="UP001488805">
    <property type="component" value="Unassembled WGS sequence"/>
</dbReference>
<dbReference type="EMBL" id="JBCEZU010000034">
    <property type="protein sequence ID" value="KAK9538046.1"/>
    <property type="molecule type" value="Genomic_DNA"/>
</dbReference>
<dbReference type="AlphaFoldDB" id="A0AAW1FVB6"/>
<organism evidence="1 2">
    <name type="scientific">Zoarces viviparus</name>
    <name type="common">Viviparous eelpout</name>
    <name type="synonym">Blennius viviparus</name>
    <dbReference type="NCBI Taxonomy" id="48416"/>
    <lineage>
        <taxon>Eukaryota</taxon>
        <taxon>Metazoa</taxon>
        <taxon>Chordata</taxon>
        <taxon>Craniata</taxon>
        <taxon>Vertebrata</taxon>
        <taxon>Euteleostomi</taxon>
        <taxon>Actinopterygii</taxon>
        <taxon>Neopterygii</taxon>
        <taxon>Teleostei</taxon>
        <taxon>Neoteleostei</taxon>
        <taxon>Acanthomorphata</taxon>
        <taxon>Eupercaria</taxon>
        <taxon>Perciformes</taxon>
        <taxon>Cottioidei</taxon>
        <taxon>Zoarcales</taxon>
        <taxon>Zoarcidae</taxon>
        <taxon>Zoarcinae</taxon>
        <taxon>Zoarces</taxon>
    </lineage>
</organism>
<evidence type="ECO:0000313" key="1">
    <source>
        <dbReference type="EMBL" id="KAK9538046.1"/>
    </source>
</evidence>
<evidence type="ECO:0000313" key="2">
    <source>
        <dbReference type="Proteomes" id="UP001488805"/>
    </source>
</evidence>
<protein>
    <submittedName>
        <fullName evidence="1">Uncharacterized protein</fullName>
    </submittedName>
</protein>
<proteinExistence type="predicted"/>
<reference evidence="1 2" key="1">
    <citation type="journal article" date="2024" name="Genome Biol. Evol.">
        <title>Chromosome-level genome assembly of the viviparous eelpout Zoarces viviparus.</title>
        <authorList>
            <person name="Fuhrmann N."/>
            <person name="Brasseur M.V."/>
            <person name="Bakowski C.E."/>
            <person name="Podsiadlowski L."/>
            <person name="Prost S."/>
            <person name="Krehenwinkel H."/>
            <person name="Mayer C."/>
        </authorList>
    </citation>
    <scope>NUCLEOTIDE SEQUENCE [LARGE SCALE GENOMIC DNA]</scope>
    <source>
        <strain evidence="1">NO-MEL_2022_Ind0_liver</strain>
    </source>
</reference>
<name>A0AAW1FVB6_ZOAVI</name>
<keyword evidence="2" id="KW-1185">Reference proteome</keyword>
<comment type="caution">
    <text evidence="1">The sequence shown here is derived from an EMBL/GenBank/DDBJ whole genome shotgun (WGS) entry which is preliminary data.</text>
</comment>
<gene>
    <name evidence="1" type="ORF">VZT92_005607</name>
</gene>
<accession>A0AAW1FVB6</accession>